<dbReference type="Proteomes" id="UP000050326">
    <property type="component" value="Unassembled WGS sequence"/>
</dbReference>
<proteinExistence type="predicted"/>
<dbReference type="AlphaFoldDB" id="A0A0P8X1C3"/>
<feature type="transmembrane region" description="Helical" evidence="1">
    <location>
        <begin position="46"/>
        <end position="67"/>
    </location>
</feature>
<protein>
    <submittedName>
        <fullName evidence="2">Uncharacterized protein</fullName>
    </submittedName>
</protein>
<feature type="transmembrane region" description="Helical" evidence="1">
    <location>
        <begin position="20"/>
        <end position="40"/>
    </location>
</feature>
<evidence type="ECO:0000313" key="3">
    <source>
        <dbReference type="Proteomes" id="UP000050326"/>
    </source>
</evidence>
<dbReference type="EMBL" id="LKET01000029">
    <property type="protein sequence ID" value="KPU44612.1"/>
    <property type="molecule type" value="Genomic_DNA"/>
</dbReference>
<evidence type="ECO:0000256" key="1">
    <source>
        <dbReference type="SAM" id="Phobius"/>
    </source>
</evidence>
<name>A0A0P8X1C3_9CLOT</name>
<keyword evidence="1" id="KW-0812">Transmembrane</keyword>
<gene>
    <name evidence="2" type="ORF">OXPF_16950</name>
</gene>
<organism evidence="2 3">
    <name type="scientific">Oxobacter pfennigii</name>
    <dbReference type="NCBI Taxonomy" id="36849"/>
    <lineage>
        <taxon>Bacteria</taxon>
        <taxon>Bacillati</taxon>
        <taxon>Bacillota</taxon>
        <taxon>Clostridia</taxon>
        <taxon>Eubacteriales</taxon>
        <taxon>Clostridiaceae</taxon>
        <taxon>Oxobacter</taxon>
    </lineage>
</organism>
<dbReference type="OrthoDB" id="1954315at2"/>
<dbReference type="RefSeq" id="WP_054874759.1">
    <property type="nucleotide sequence ID" value="NZ_LKET01000029.1"/>
</dbReference>
<evidence type="ECO:0000313" key="2">
    <source>
        <dbReference type="EMBL" id="KPU44612.1"/>
    </source>
</evidence>
<accession>A0A0P8X1C3</accession>
<keyword evidence="1" id="KW-1133">Transmembrane helix</keyword>
<sequence length="202" mass="24609">MNVHKRIEKENSWSLRKILISLFLMGGAGFFLSVLIREGFFMGWELYFALACYFVILTALLIIDIGIIRKIYYKMEIDKGKLKIRDGVISRAIYIPLDRVYYIESMKLDDEIHYESIIVIDKKVNHKKIKAFNEDVMLRYKNLFDFYMDLKERYPQKSFYYYKVNHNRYKFIYYMYMLYKNCERCKFSDTSMDIVKRYVEGR</sequence>
<reference evidence="2 3" key="1">
    <citation type="submission" date="2015-09" db="EMBL/GenBank/DDBJ databases">
        <title>Genome sequence of Oxobacter pfennigii DSM 3222.</title>
        <authorList>
            <person name="Poehlein A."/>
            <person name="Bengelsdorf F.R."/>
            <person name="Schiel-Bengelsdorf B."/>
            <person name="Duerre P."/>
            <person name="Daniel R."/>
        </authorList>
    </citation>
    <scope>NUCLEOTIDE SEQUENCE [LARGE SCALE GENOMIC DNA]</scope>
    <source>
        <strain evidence="2 3">DSM 3222</strain>
    </source>
</reference>
<keyword evidence="3" id="KW-1185">Reference proteome</keyword>
<comment type="caution">
    <text evidence="2">The sequence shown here is derived from an EMBL/GenBank/DDBJ whole genome shotgun (WGS) entry which is preliminary data.</text>
</comment>
<keyword evidence="1" id="KW-0472">Membrane</keyword>
<dbReference type="STRING" id="36849.OXPF_16950"/>